<evidence type="ECO:0000256" key="9">
    <source>
        <dbReference type="SAM" id="SignalP"/>
    </source>
</evidence>
<proteinExistence type="predicted"/>
<evidence type="ECO:0000256" key="8">
    <source>
        <dbReference type="PROSITE-ProRule" id="PRU00433"/>
    </source>
</evidence>
<sequence>MTSIRFCAVLFSLAVWGWVASCGPKGGSSGDVTPDPPPTTSGSTPYVWTTPANFPEPNYDFAANPLTKEGVALGRTLFYDATLSKDGTINCAFCHSPATAFSHTDHPVSHGIRNQVGFRNVPGIFNMAWRTNFFWDGSIPDLNGLPVAPIQNPIEMGDSLANVLVKVRTSGRYRPLFKAAYGTDSITSERFLKSLAQFMLTMVSANSGYDKFVRKEANAALPDAAQRGLVLFQAKCASCHKEPFFTDKSFRNNGLGKSTMVSVDDQGRGAITGQTADKYKFRVPSLRNVEFTPPYMHDGRFSTLQQVLRHYATGVQDSPQLDPLLKQNGQLGIPMTQQEQNDIITFLFTLTDYSFISNPDLQPLR</sequence>
<evidence type="ECO:0000256" key="5">
    <source>
        <dbReference type="ARBA" id="ARBA00022764"/>
    </source>
</evidence>
<dbReference type="EMBL" id="WAEL01000003">
    <property type="protein sequence ID" value="NID10292.1"/>
    <property type="molecule type" value="Genomic_DNA"/>
</dbReference>
<organism evidence="11 12">
    <name type="scientific">Fibrivirga algicola</name>
    <dbReference type="NCBI Taxonomy" id="2950420"/>
    <lineage>
        <taxon>Bacteria</taxon>
        <taxon>Pseudomonadati</taxon>
        <taxon>Bacteroidota</taxon>
        <taxon>Cytophagia</taxon>
        <taxon>Cytophagales</taxon>
        <taxon>Spirosomataceae</taxon>
        <taxon>Fibrivirga</taxon>
    </lineage>
</organism>
<comment type="subcellular location">
    <subcellularLocation>
        <location evidence="1">Periplasm</location>
    </subcellularLocation>
</comment>
<dbReference type="InterPro" id="IPR009056">
    <property type="entry name" value="Cyt_c-like_dom"/>
</dbReference>
<dbReference type="PANTHER" id="PTHR30600:SF10">
    <property type="entry name" value="BLL6722 PROTEIN"/>
    <property type="match status" value="1"/>
</dbReference>
<evidence type="ECO:0000313" key="11">
    <source>
        <dbReference type="EMBL" id="NID10292.1"/>
    </source>
</evidence>
<dbReference type="Pfam" id="PF03150">
    <property type="entry name" value="CCP_MauG"/>
    <property type="match status" value="1"/>
</dbReference>
<reference evidence="11" key="1">
    <citation type="submission" date="2024-05" db="EMBL/GenBank/DDBJ databases">
        <authorList>
            <person name="Jung D.-H."/>
        </authorList>
    </citation>
    <scope>NUCLEOTIDE SEQUENCE</scope>
    <source>
        <strain evidence="11">JA-25</strain>
    </source>
</reference>
<evidence type="ECO:0000256" key="4">
    <source>
        <dbReference type="ARBA" id="ARBA00022729"/>
    </source>
</evidence>
<keyword evidence="11" id="KW-0575">Peroxidase</keyword>
<gene>
    <name evidence="11" type="ORF">F7231_08905</name>
</gene>
<dbReference type="Gene3D" id="1.10.760.10">
    <property type="entry name" value="Cytochrome c-like domain"/>
    <property type="match status" value="2"/>
</dbReference>
<keyword evidence="12" id="KW-1185">Reference proteome</keyword>
<keyword evidence="7 8" id="KW-0408">Iron</keyword>
<dbReference type="PROSITE" id="PS51007">
    <property type="entry name" value="CYTC"/>
    <property type="match status" value="1"/>
</dbReference>
<dbReference type="GO" id="GO:0004601">
    <property type="term" value="F:peroxidase activity"/>
    <property type="evidence" value="ECO:0007669"/>
    <property type="project" value="UniProtKB-KW"/>
</dbReference>
<keyword evidence="2 8" id="KW-0349">Heme</keyword>
<feature type="domain" description="Cytochrome c" evidence="10">
    <location>
        <begin position="223"/>
        <end position="351"/>
    </location>
</feature>
<accession>A0ABX0QH57</accession>
<dbReference type="InterPro" id="IPR026259">
    <property type="entry name" value="MauG/Cytc_peroxidase"/>
</dbReference>
<dbReference type="PANTHER" id="PTHR30600">
    <property type="entry name" value="CYTOCHROME C PEROXIDASE-RELATED"/>
    <property type="match status" value="1"/>
</dbReference>
<dbReference type="PROSITE" id="PS51257">
    <property type="entry name" value="PROKAR_LIPOPROTEIN"/>
    <property type="match status" value="1"/>
</dbReference>
<evidence type="ECO:0000256" key="1">
    <source>
        <dbReference type="ARBA" id="ARBA00004418"/>
    </source>
</evidence>
<dbReference type="SUPFAM" id="SSF46626">
    <property type="entry name" value="Cytochrome c"/>
    <property type="match status" value="2"/>
</dbReference>
<evidence type="ECO:0000256" key="3">
    <source>
        <dbReference type="ARBA" id="ARBA00022723"/>
    </source>
</evidence>
<dbReference type="InterPro" id="IPR051395">
    <property type="entry name" value="Cytochrome_c_Peroxidase/MauG"/>
</dbReference>
<dbReference type="InterPro" id="IPR004852">
    <property type="entry name" value="Di-haem_cyt_c_peroxidsae"/>
</dbReference>
<dbReference type="PIRSF" id="PIRSF000294">
    <property type="entry name" value="Cytochrome-c_peroxidase"/>
    <property type="match status" value="1"/>
</dbReference>
<protein>
    <submittedName>
        <fullName evidence="11">Cytochrome-c peroxidase</fullName>
    </submittedName>
</protein>
<feature type="signal peptide" evidence="9">
    <location>
        <begin position="1"/>
        <end position="17"/>
    </location>
</feature>
<feature type="chain" id="PRO_5045657194" evidence="9">
    <location>
        <begin position="18"/>
        <end position="365"/>
    </location>
</feature>
<comment type="caution">
    <text evidence="11">The sequence shown here is derived from an EMBL/GenBank/DDBJ whole genome shotgun (WGS) entry which is preliminary data.</text>
</comment>
<evidence type="ECO:0000313" key="12">
    <source>
        <dbReference type="Proteomes" id="UP000606008"/>
    </source>
</evidence>
<evidence type="ECO:0000256" key="6">
    <source>
        <dbReference type="ARBA" id="ARBA00023002"/>
    </source>
</evidence>
<evidence type="ECO:0000256" key="7">
    <source>
        <dbReference type="ARBA" id="ARBA00023004"/>
    </source>
</evidence>
<evidence type="ECO:0000256" key="2">
    <source>
        <dbReference type="ARBA" id="ARBA00022617"/>
    </source>
</evidence>
<dbReference type="InterPro" id="IPR036909">
    <property type="entry name" value="Cyt_c-like_dom_sf"/>
</dbReference>
<keyword evidence="4 9" id="KW-0732">Signal</keyword>
<name>A0ABX0QH57_9BACT</name>
<dbReference type="RefSeq" id="WP_166691668.1">
    <property type="nucleotide sequence ID" value="NZ_WAEL01000003.1"/>
</dbReference>
<dbReference type="Proteomes" id="UP000606008">
    <property type="component" value="Unassembled WGS sequence"/>
</dbReference>
<keyword evidence="5" id="KW-0574">Periplasm</keyword>
<keyword evidence="6" id="KW-0560">Oxidoreductase</keyword>
<keyword evidence="3 8" id="KW-0479">Metal-binding</keyword>
<evidence type="ECO:0000259" key="10">
    <source>
        <dbReference type="PROSITE" id="PS51007"/>
    </source>
</evidence>